<accession>A0A132NM06</accession>
<evidence type="ECO:0000313" key="2">
    <source>
        <dbReference type="EMBL" id="KWX11094.1"/>
    </source>
</evidence>
<dbReference type="AlphaFoldDB" id="A0A132NM06"/>
<dbReference type="Proteomes" id="UP000070089">
    <property type="component" value="Unassembled WGS sequence"/>
</dbReference>
<evidence type="ECO:0000256" key="1">
    <source>
        <dbReference type="SAM" id="MobiDB-lite"/>
    </source>
</evidence>
<name>A0A132NM06_GIAIN</name>
<dbReference type="EMBL" id="JXTI01000356">
    <property type="protein sequence ID" value="KWX11094.1"/>
    <property type="molecule type" value="Genomic_DNA"/>
</dbReference>
<evidence type="ECO:0000313" key="3">
    <source>
        <dbReference type="Proteomes" id="UP000070089"/>
    </source>
</evidence>
<organism evidence="2 3">
    <name type="scientific">Giardia duodenalis assemblage B</name>
    <dbReference type="NCBI Taxonomy" id="1394984"/>
    <lineage>
        <taxon>Eukaryota</taxon>
        <taxon>Metamonada</taxon>
        <taxon>Diplomonadida</taxon>
        <taxon>Hexamitidae</taxon>
        <taxon>Giardiinae</taxon>
        <taxon>Giardia</taxon>
    </lineage>
</organism>
<feature type="region of interest" description="Disordered" evidence="1">
    <location>
        <begin position="89"/>
        <end position="117"/>
    </location>
</feature>
<protein>
    <submittedName>
        <fullName evidence="2">Uncharacterized protein</fullName>
    </submittedName>
</protein>
<dbReference type="VEuPathDB" id="GiardiaDB:QR46_4952"/>
<comment type="caution">
    <text evidence="2">The sequence shown here is derived from an EMBL/GenBank/DDBJ whole genome shotgun (WGS) entry which is preliminary data.</text>
</comment>
<feature type="region of interest" description="Disordered" evidence="1">
    <location>
        <begin position="23"/>
        <end position="50"/>
    </location>
</feature>
<gene>
    <name evidence="2" type="ORF">QR46_4952</name>
</gene>
<sequence length="131" mass="14366">MSGQPRHSRCTPLQWPGAMLKAGRGCLSRPQPDRSLTSWHSEPGQHASDPRFYCPTRRSCRDRCTSRGAVNKGRWWAQQLPRARRPVGLALSGRESPALAEASQPRRSGQGRPGCTWRGTAAAGFSGARLC</sequence>
<proteinExistence type="predicted"/>
<reference evidence="2 3" key="1">
    <citation type="journal article" date="2015" name="Mol. Biochem. Parasitol.">
        <title>Identification of polymorphic genes for use in assemblage B genotyping assays through comparative genomics of multiple assemblage B Giardia duodenalis isolates.</title>
        <authorList>
            <person name="Wielinga C."/>
            <person name="Thompson R.C."/>
            <person name="Monis P."/>
            <person name="Ryan U."/>
        </authorList>
    </citation>
    <scope>NUCLEOTIDE SEQUENCE [LARGE SCALE GENOMIC DNA]</scope>
    <source>
        <strain evidence="2 3">BAH15c1</strain>
    </source>
</reference>